<dbReference type="EMBL" id="CP098755">
    <property type="protein sequence ID" value="USG64797.1"/>
    <property type="molecule type" value="Genomic_DNA"/>
</dbReference>
<protein>
    <submittedName>
        <fullName evidence="2">GNAT family N-acetyltransferase</fullName>
    </submittedName>
</protein>
<feature type="domain" description="N-acetyltransferase" evidence="1">
    <location>
        <begin position="1"/>
        <end position="144"/>
    </location>
</feature>
<dbReference type="PROSITE" id="PS51186">
    <property type="entry name" value="GNAT"/>
    <property type="match status" value="1"/>
</dbReference>
<dbReference type="Gene3D" id="3.40.630.30">
    <property type="match status" value="1"/>
</dbReference>
<organism evidence="2 3">
    <name type="scientific">Brevibacillus ruminantium</name>
    <dbReference type="NCBI Taxonomy" id="2950604"/>
    <lineage>
        <taxon>Bacteria</taxon>
        <taxon>Bacillati</taxon>
        <taxon>Bacillota</taxon>
        <taxon>Bacilli</taxon>
        <taxon>Bacillales</taxon>
        <taxon>Paenibacillaceae</taxon>
        <taxon>Brevibacillus</taxon>
    </lineage>
</organism>
<keyword evidence="3" id="KW-1185">Reference proteome</keyword>
<evidence type="ECO:0000259" key="1">
    <source>
        <dbReference type="PROSITE" id="PS51186"/>
    </source>
</evidence>
<dbReference type="InterPro" id="IPR016181">
    <property type="entry name" value="Acyl_CoA_acyltransferase"/>
</dbReference>
<dbReference type="RefSeq" id="WP_251871906.1">
    <property type="nucleotide sequence ID" value="NZ_CP098755.1"/>
</dbReference>
<sequence length="154" mass="17525">MFIRKARIDEARFLSDLSFRSKAYWGYSDDFMEACRNDLTLTPEYIASSLVFVLEDGGAIRGFMGLEREPDGGCLLKDLFIEPDVIGKGYGRALWNHMLKVAQDLQVRNVTLHSEPYAENFYLLMGAKRIGEIESTVFPGRKLPLLEVEISHQS</sequence>
<dbReference type="InterPro" id="IPR000182">
    <property type="entry name" value="GNAT_dom"/>
</dbReference>
<evidence type="ECO:0000313" key="2">
    <source>
        <dbReference type="EMBL" id="USG64797.1"/>
    </source>
</evidence>
<name>A0ABY4WC91_9BACL</name>
<dbReference type="Proteomes" id="UP001056500">
    <property type="component" value="Chromosome"/>
</dbReference>
<proteinExistence type="predicted"/>
<accession>A0ABY4WC91</accession>
<dbReference type="SUPFAM" id="SSF55729">
    <property type="entry name" value="Acyl-CoA N-acyltransferases (Nat)"/>
    <property type="match status" value="1"/>
</dbReference>
<evidence type="ECO:0000313" key="3">
    <source>
        <dbReference type="Proteomes" id="UP001056500"/>
    </source>
</evidence>
<reference evidence="2" key="1">
    <citation type="submission" date="2022-06" db="EMBL/GenBank/DDBJ databases">
        <title>Genome sequencing of Brevibacillus sp. BB3-R1.</title>
        <authorList>
            <person name="Heo J."/>
            <person name="Lee D."/>
            <person name="Won M."/>
            <person name="Han B.-H."/>
            <person name="Hong S.-B."/>
            <person name="Kwon S.-W."/>
        </authorList>
    </citation>
    <scope>NUCLEOTIDE SEQUENCE</scope>
    <source>
        <strain evidence="2">BB3-R1</strain>
    </source>
</reference>
<dbReference type="CDD" id="cd04301">
    <property type="entry name" value="NAT_SF"/>
    <property type="match status" value="1"/>
</dbReference>
<gene>
    <name evidence="2" type="ORF">NDK47_22145</name>
</gene>
<dbReference type="Pfam" id="PF13673">
    <property type="entry name" value="Acetyltransf_10"/>
    <property type="match status" value="1"/>
</dbReference>